<gene>
    <name evidence="4" type="ORF">GJ697_01510</name>
</gene>
<dbReference type="EMBL" id="WKJM01000001">
    <property type="protein sequence ID" value="MRX06509.1"/>
    <property type="molecule type" value="Genomic_DNA"/>
</dbReference>
<dbReference type="RefSeq" id="WP_154361840.1">
    <property type="nucleotide sequence ID" value="NZ_WKJM01000001.1"/>
</dbReference>
<feature type="domain" description="MukB hinge" evidence="3">
    <location>
        <begin position="652"/>
        <end position="802"/>
    </location>
</feature>
<dbReference type="GO" id="GO:0007059">
    <property type="term" value="P:chromosome segregation"/>
    <property type="evidence" value="ECO:0007669"/>
    <property type="project" value="InterPro"/>
</dbReference>
<dbReference type="Gene3D" id="3.30.70.3500">
    <property type="entry name" value="MukB, hinge domain"/>
    <property type="match status" value="1"/>
</dbReference>
<dbReference type="Pfam" id="PF16330">
    <property type="entry name" value="MukB_hinge"/>
    <property type="match status" value="1"/>
</dbReference>
<dbReference type="SUPFAM" id="SSF52540">
    <property type="entry name" value="P-loop containing nucleoside triphosphate hydrolases"/>
    <property type="match status" value="1"/>
</dbReference>
<dbReference type="GO" id="GO:0030261">
    <property type="term" value="P:chromosome condensation"/>
    <property type="evidence" value="ECO:0007669"/>
    <property type="project" value="InterPro"/>
</dbReference>
<dbReference type="Pfam" id="PF04310">
    <property type="entry name" value="MukB"/>
    <property type="match status" value="1"/>
</dbReference>
<name>A0A6L5QA26_9BURK</name>
<keyword evidence="1" id="KW-0175">Coiled coil</keyword>
<feature type="coiled-coil region" evidence="1">
    <location>
        <begin position="307"/>
        <end position="375"/>
    </location>
</feature>
<dbReference type="InterPro" id="IPR042501">
    <property type="entry name" value="MukB_hinge_sf"/>
</dbReference>
<evidence type="ECO:0000259" key="2">
    <source>
        <dbReference type="Pfam" id="PF04310"/>
    </source>
</evidence>
<feature type="coiled-coil region" evidence="1">
    <location>
        <begin position="987"/>
        <end position="1021"/>
    </location>
</feature>
<dbReference type="Gene3D" id="3.40.1140.10">
    <property type="match status" value="2"/>
</dbReference>
<keyword evidence="5" id="KW-1185">Reference proteome</keyword>
<evidence type="ECO:0008006" key="6">
    <source>
        <dbReference type="Google" id="ProtNLM"/>
    </source>
</evidence>
<protein>
    <recommendedName>
        <fullName evidence="6">Chromosome partition protein MukB</fullName>
    </recommendedName>
</protein>
<dbReference type="InterPro" id="IPR032520">
    <property type="entry name" value="MukB_hinge"/>
</dbReference>
<reference evidence="4 5" key="1">
    <citation type="submission" date="2019-11" db="EMBL/GenBank/DDBJ databases">
        <title>Novel species isolated from a subtropical stream in China.</title>
        <authorList>
            <person name="Lu H."/>
        </authorList>
    </citation>
    <scope>NUCLEOTIDE SEQUENCE [LARGE SCALE GENOMIC DNA]</scope>
    <source>
        <strain evidence="4 5">FT25W</strain>
    </source>
</reference>
<dbReference type="InterPro" id="IPR027417">
    <property type="entry name" value="P-loop_NTPase"/>
</dbReference>
<accession>A0A6L5QA26</accession>
<proteinExistence type="predicted"/>
<dbReference type="GO" id="GO:0009295">
    <property type="term" value="C:nucleoid"/>
    <property type="evidence" value="ECO:0007669"/>
    <property type="project" value="InterPro"/>
</dbReference>
<evidence type="ECO:0000313" key="4">
    <source>
        <dbReference type="EMBL" id="MRX06509.1"/>
    </source>
</evidence>
<evidence type="ECO:0000256" key="1">
    <source>
        <dbReference type="SAM" id="Coils"/>
    </source>
</evidence>
<evidence type="ECO:0000313" key="5">
    <source>
        <dbReference type="Proteomes" id="UP000481037"/>
    </source>
</evidence>
<dbReference type="GO" id="GO:0003677">
    <property type="term" value="F:DNA binding"/>
    <property type="evidence" value="ECO:0007669"/>
    <property type="project" value="InterPro"/>
</dbReference>
<feature type="domain" description="MukB N-terminal" evidence="2">
    <location>
        <begin position="5"/>
        <end position="224"/>
    </location>
</feature>
<dbReference type="InterPro" id="IPR007406">
    <property type="entry name" value="MukB_N_dom"/>
</dbReference>
<dbReference type="GO" id="GO:0005524">
    <property type="term" value="F:ATP binding"/>
    <property type="evidence" value="ECO:0007669"/>
    <property type="project" value="InterPro"/>
</dbReference>
<sequence>MKLYRTYARRLVIANWKGIVFHCFDLDRHVTGLEGQNGSGKTTVMAAFVTAILPNLGLLEFKNINGAAAPTRGDRGLWGRLGEQGISYAVIEWITPRGKSIWAGVALLRGAMPSIDIRSFIIEDAPAEASPYELLLVRDGERSVIPQLNALRDHVNFRGGRMTVCKTLNEYMKSLFDLGITPLPMATHEEQERYYRVLSTSMQGSALASLIQTGLRDYLLLEDATLERRTVLMRDALQQCRITRGQLDEAEKAHGEISGLFDAAWKMTSFALFGALGRYEQELGNWRQQATLAKTLRSRHARDVQAVAGLQELVASLTQQLSTAQEQGEMANADLRDKEQAHDLRRQLEAATEDHAELTKSAEKAQLECEQYEHAERQAMAVQQHAEDEHTRLAEELGNTQQAYEGLIRRVTALRIARDRWAEAQAVMVPLRVDRHTAAAIKLGVDAQYEAATVSQTDAQARFDAFDRQRVRFESLHSQIGMLARAQSQTPPAAHRAHAYAVALEVKLRNQQAAAEAIATLEHDLAFARHAATEQRAVRAQAEELGIQNGAELSSAQDVVHAELAQYEAEQNTLGIELAARQQRLLEAQGKLPALQEALRCYQLACNFHAELAALEPVWSALASADDVQRMAELKRHEQTAVQEHRAAAERDLQLLRKRLGQLESNTGALDPRIATVAAHVDGALLAQRYDDLAAAEAATTEARLGILADAIVVDQPAHAARLASELGDRPDTLLFISEQLARQAADAVSLDDSELVTEGRATQLLARLTRRPERPVLGRRARQLEIARLTNEVATLEVALAGLHGQARMLQRSLGLASDWMALGNSAWEADPEPAYHALQVEVRAQGQAIAGLQARGDSLRERAARANHRRGRLGELASRRNLLDPPLFAQTVVQLERELQTAQSARVWLRQHGAAVQLILAELPLLAVVPEPGQQQVLAQQMARLMSSRAYLARQRDALQGLLSVIDHLDRDEDERQYHQQGSVIEALKRQLAPAKAQLDASRKQLKEAQDLARAAQQAQLLQQADLRQKQTQCQSLQLSLAATGATGTDEELALARSSLERIREQQARLAPAREAANKRHIEAATLLGRLGGEMAEQNKAASQQLSVLRGERQARRELRHAVAELGLHGKIDTPANRQKYLPPGSPINAFHASQEQQGVLLERLKPYPEVLEKVKRIEGFSEDAGKRRAIQTLHAWERVRLHIEQRIPRTIATADDPQLALAQMTEKLGELRRTLLTQEQDMRNRSSGLADGISVRLRSARALVNRLSHELEQVSFGSIQGLSIKSSQPEDMESMLNCLRQHNQLSLFDSGLPLEETLAHMYHRETGGTIKGTKLLDYRNYLRLHLEVRRLNGRWEATDGLSTGEAIGVGAAVLIMILRTWNDEANRLSGAAGYAMQQILLDEANRLDQAALDTLTEFCQRMDVQALVAAPGLDKPRRSTVFQLQRSLRGKEEYVTIRGTRMSA</sequence>
<comment type="caution">
    <text evidence="4">The sequence shown here is derived from an EMBL/GenBank/DDBJ whole genome shotgun (WGS) entry which is preliminary data.</text>
</comment>
<dbReference type="Proteomes" id="UP000481037">
    <property type="component" value="Unassembled WGS sequence"/>
</dbReference>
<organism evidence="4 5">
    <name type="scientific">Duganella alba</name>
    <dbReference type="NCBI Taxonomy" id="2666081"/>
    <lineage>
        <taxon>Bacteria</taxon>
        <taxon>Pseudomonadati</taxon>
        <taxon>Pseudomonadota</taxon>
        <taxon>Betaproteobacteria</taxon>
        <taxon>Burkholderiales</taxon>
        <taxon>Oxalobacteraceae</taxon>
        <taxon>Telluria group</taxon>
        <taxon>Duganella</taxon>
    </lineage>
</organism>
<dbReference type="Pfam" id="PF13558">
    <property type="entry name" value="SbcC_Walker_B"/>
    <property type="match status" value="1"/>
</dbReference>
<evidence type="ECO:0000259" key="3">
    <source>
        <dbReference type="Pfam" id="PF16330"/>
    </source>
</evidence>